<comment type="caution">
    <text evidence="2">The sequence shown here is derived from an EMBL/GenBank/DDBJ whole genome shotgun (WGS) entry which is preliminary data.</text>
</comment>
<evidence type="ECO:0000313" key="2">
    <source>
        <dbReference type="EMBL" id="KAB1640331.1"/>
    </source>
</evidence>
<feature type="compositionally biased region" description="Low complexity" evidence="1">
    <location>
        <begin position="103"/>
        <end position="116"/>
    </location>
</feature>
<dbReference type="AlphaFoldDB" id="A0A6N6NQZ8"/>
<reference evidence="2 3" key="1">
    <citation type="submission" date="2019-09" db="EMBL/GenBank/DDBJ databases">
        <title>Whole genome shotgun sequencing (WGS) of Ellagibacter isourolithinifaciens DSM 104140(T) and Adlercreutzia muris DSM 29508(T).</title>
        <authorList>
            <person name="Stoll D.A."/>
            <person name="Danylec N."/>
            <person name="Huch M."/>
        </authorList>
    </citation>
    <scope>NUCLEOTIDE SEQUENCE [LARGE SCALE GENOMIC DNA]</scope>
    <source>
        <strain evidence="2 3">DSM 104140</strain>
    </source>
</reference>
<feature type="compositionally biased region" description="Basic and acidic residues" evidence="1">
    <location>
        <begin position="48"/>
        <end position="65"/>
    </location>
</feature>
<sequence>MADKNNKGYGVPAAPAVPASPAKPAAPAAPAGRPGKSSDNASPNVREVSAKERIDARRRELEKKLAAKATAGSSEARKSSSPKASCADKGASPQAGSSPTRTASPAGTGRRPAAAPFLEEHPHPKGVSDRLRQTMAHTTSGRPKDAFGKGMKKPQATVRPEGGKPASPEEAPKKKSCLSSIFGIIIALILLSQVGGCVASCVGDVFDSIDDETSSWFEDSGSERQDGSSSSMNSFSNDEADEAAALASARDALASLDSREKIVDRIAQGINARYVKMFGFSADDAGIDSKELARWFIEGASCTVGDDDVFVYTDGTADVFADCASVPVYNFVSAVDDAARSLAAGSRTPTKQQVAAATETAKGHANSEYAFIMFSLIKTDAGWVLDEDAFVSDTADHLFGL</sequence>
<feature type="region of interest" description="Disordered" evidence="1">
    <location>
        <begin position="1"/>
        <end position="173"/>
    </location>
</feature>
<dbReference type="EMBL" id="WAJR01000014">
    <property type="protein sequence ID" value="KAB1640331.1"/>
    <property type="molecule type" value="Genomic_DNA"/>
</dbReference>
<dbReference type="RefSeq" id="WP_158049747.1">
    <property type="nucleotide sequence ID" value="NZ_WAJR01000014.1"/>
</dbReference>
<name>A0A6N6NQZ8_9ACTN</name>
<organism evidence="2 3">
    <name type="scientific">Ellagibacter isourolithinifaciens</name>
    <dbReference type="NCBI Taxonomy" id="2137581"/>
    <lineage>
        <taxon>Bacteria</taxon>
        <taxon>Bacillati</taxon>
        <taxon>Actinomycetota</taxon>
        <taxon>Coriobacteriia</taxon>
        <taxon>Eggerthellales</taxon>
        <taxon>Eggerthellaceae</taxon>
        <taxon>Ellagibacter</taxon>
    </lineage>
</organism>
<dbReference type="Proteomes" id="UP000468668">
    <property type="component" value="Unassembled WGS sequence"/>
</dbReference>
<feature type="compositionally biased region" description="Low complexity" evidence="1">
    <location>
        <begin position="227"/>
        <end position="236"/>
    </location>
</feature>
<keyword evidence="3" id="KW-1185">Reference proteome</keyword>
<accession>A0A6N6NQZ8</accession>
<dbReference type="GeneID" id="98658089"/>
<proteinExistence type="predicted"/>
<evidence type="ECO:0000256" key="1">
    <source>
        <dbReference type="SAM" id="MobiDB-lite"/>
    </source>
</evidence>
<feature type="region of interest" description="Disordered" evidence="1">
    <location>
        <begin position="215"/>
        <end position="236"/>
    </location>
</feature>
<evidence type="ECO:0000313" key="3">
    <source>
        <dbReference type="Proteomes" id="UP000468668"/>
    </source>
</evidence>
<feature type="compositionally biased region" description="Low complexity" evidence="1">
    <location>
        <begin position="12"/>
        <end position="31"/>
    </location>
</feature>
<protein>
    <submittedName>
        <fullName evidence="2">Uncharacterized protein</fullName>
    </submittedName>
</protein>
<feature type="compositionally biased region" description="Basic and acidic residues" evidence="1">
    <location>
        <begin position="118"/>
        <end position="132"/>
    </location>
</feature>
<dbReference type="OrthoDB" id="3197165at2"/>
<gene>
    <name evidence="2" type="ORF">F8C90_06680</name>
</gene>